<dbReference type="Gene3D" id="1.10.357.10">
    <property type="entry name" value="Tetracycline Repressor, domain 2"/>
    <property type="match status" value="1"/>
</dbReference>
<name>A0A4R4X0Q5_9ACTN</name>
<dbReference type="OrthoDB" id="9811084at2"/>
<evidence type="ECO:0000313" key="8">
    <source>
        <dbReference type="Proteomes" id="UP000294543"/>
    </source>
</evidence>
<dbReference type="Proteomes" id="UP000294543">
    <property type="component" value="Unassembled WGS sequence"/>
</dbReference>
<dbReference type="GO" id="GO:0003700">
    <property type="term" value="F:DNA-binding transcription factor activity"/>
    <property type="evidence" value="ECO:0007669"/>
    <property type="project" value="TreeGrafter"/>
</dbReference>
<dbReference type="Pfam" id="PF00440">
    <property type="entry name" value="TetR_N"/>
    <property type="match status" value="1"/>
</dbReference>
<feature type="domain" description="HTH tetR-type" evidence="6">
    <location>
        <begin position="31"/>
        <end position="91"/>
    </location>
</feature>
<dbReference type="InterPro" id="IPR001647">
    <property type="entry name" value="HTH_TetR"/>
</dbReference>
<gene>
    <name evidence="7" type="ORF">E1294_08165</name>
</gene>
<evidence type="ECO:0000256" key="4">
    <source>
        <dbReference type="PROSITE-ProRule" id="PRU00335"/>
    </source>
</evidence>
<dbReference type="PROSITE" id="PS01081">
    <property type="entry name" value="HTH_TETR_1"/>
    <property type="match status" value="1"/>
</dbReference>
<accession>A0A4R4X0Q5</accession>
<dbReference type="PRINTS" id="PR00455">
    <property type="entry name" value="HTHTETR"/>
</dbReference>
<feature type="DNA-binding region" description="H-T-H motif" evidence="4">
    <location>
        <begin position="54"/>
        <end position="73"/>
    </location>
</feature>
<protein>
    <submittedName>
        <fullName evidence="7">TetR/AcrR family transcriptional regulator</fullName>
    </submittedName>
</protein>
<evidence type="ECO:0000256" key="5">
    <source>
        <dbReference type="SAM" id="MobiDB-lite"/>
    </source>
</evidence>
<dbReference type="AlphaFoldDB" id="A0A4R4X0Q5"/>
<dbReference type="InterPro" id="IPR009057">
    <property type="entry name" value="Homeodomain-like_sf"/>
</dbReference>
<evidence type="ECO:0000256" key="2">
    <source>
        <dbReference type="ARBA" id="ARBA00023125"/>
    </source>
</evidence>
<evidence type="ECO:0000313" key="7">
    <source>
        <dbReference type="EMBL" id="TDD23691.1"/>
    </source>
</evidence>
<dbReference type="PANTHER" id="PTHR30055">
    <property type="entry name" value="HTH-TYPE TRANSCRIPTIONAL REGULATOR RUTR"/>
    <property type="match status" value="1"/>
</dbReference>
<dbReference type="InterPro" id="IPR050109">
    <property type="entry name" value="HTH-type_TetR-like_transc_reg"/>
</dbReference>
<dbReference type="InterPro" id="IPR023772">
    <property type="entry name" value="DNA-bd_HTH_TetR-type_CS"/>
</dbReference>
<dbReference type="PROSITE" id="PS50977">
    <property type="entry name" value="HTH_TETR_2"/>
    <property type="match status" value="1"/>
</dbReference>
<keyword evidence="2 4" id="KW-0238">DNA-binding</keyword>
<keyword evidence="1" id="KW-0805">Transcription regulation</keyword>
<evidence type="ECO:0000256" key="3">
    <source>
        <dbReference type="ARBA" id="ARBA00023163"/>
    </source>
</evidence>
<organism evidence="7 8">
    <name type="scientific">Nonomuraea diastatica</name>
    <dbReference type="NCBI Taxonomy" id="1848329"/>
    <lineage>
        <taxon>Bacteria</taxon>
        <taxon>Bacillati</taxon>
        <taxon>Actinomycetota</taxon>
        <taxon>Actinomycetes</taxon>
        <taxon>Streptosporangiales</taxon>
        <taxon>Streptosporangiaceae</taxon>
        <taxon>Nonomuraea</taxon>
    </lineage>
</organism>
<dbReference type="GO" id="GO:0000976">
    <property type="term" value="F:transcription cis-regulatory region binding"/>
    <property type="evidence" value="ECO:0007669"/>
    <property type="project" value="TreeGrafter"/>
</dbReference>
<keyword evidence="3" id="KW-0804">Transcription</keyword>
<dbReference type="PANTHER" id="PTHR30055:SF234">
    <property type="entry name" value="HTH-TYPE TRANSCRIPTIONAL REGULATOR BETI"/>
    <property type="match status" value="1"/>
</dbReference>
<feature type="region of interest" description="Disordered" evidence="5">
    <location>
        <begin position="1"/>
        <end position="30"/>
    </location>
</feature>
<reference evidence="7 8" key="1">
    <citation type="submission" date="2019-03" db="EMBL/GenBank/DDBJ databases">
        <title>Draft genome sequences of novel Actinobacteria.</title>
        <authorList>
            <person name="Sahin N."/>
            <person name="Ay H."/>
            <person name="Saygin H."/>
        </authorList>
    </citation>
    <scope>NUCLEOTIDE SEQUENCE [LARGE SCALE GENOMIC DNA]</scope>
    <source>
        <strain evidence="7 8">KC712</strain>
    </source>
</reference>
<dbReference type="EMBL" id="SMKP01000016">
    <property type="protein sequence ID" value="TDD23691.1"/>
    <property type="molecule type" value="Genomic_DNA"/>
</dbReference>
<keyword evidence="8" id="KW-1185">Reference proteome</keyword>
<evidence type="ECO:0000256" key="1">
    <source>
        <dbReference type="ARBA" id="ARBA00023015"/>
    </source>
</evidence>
<evidence type="ECO:0000259" key="6">
    <source>
        <dbReference type="PROSITE" id="PS50977"/>
    </source>
</evidence>
<proteinExistence type="predicted"/>
<comment type="caution">
    <text evidence="7">The sequence shown here is derived from an EMBL/GenBank/DDBJ whole genome shotgun (WGS) entry which is preliminary data.</text>
</comment>
<dbReference type="SUPFAM" id="SSF46689">
    <property type="entry name" value="Homeodomain-like"/>
    <property type="match status" value="1"/>
</dbReference>
<sequence>MELSDRLPSVGVSTTTGRPRRAGRPRKEDAKDTRAVLLQAALDLFVEKGYAATSVRMIARAAGLSDAGLYGHFAGKRAIYDELLASAGPGAVGQVIAELFPDPGATPDDPEAFLRGCVARVIEFFEEPAARKFSRLLLREEIADNPGVVNEMISQGTRMLGPIFSRWAEHGLLTPRVRVRLLAGEVDGGELAWELLSPLVFIRLTYLHGPDDLHDEGRRRAASHLELFLDAAVRR</sequence>